<evidence type="ECO:0000259" key="4">
    <source>
        <dbReference type="Pfam" id="PF13439"/>
    </source>
</evidence>
<organism evidence="5 6">
    <name type="scientific">Actinokineospora xionganensis</name>
    <dbReference type="NCBI Taxonomy" id="2684470"/>
    <lineage>
        <taxon>Bacteria</taxon>
        <taxon>Bacillati</taxon>
        <taxon>Actinomycetota</taxon>
        <taxon>Actinomycetes</taxon>
        <taxon>Pseudonocardiales</taxon>
        <taxon>Pseudonocardiaceae</taxon>
        <taxon>Actinokineospora</taxon>
    </lineage>
</organism>
<evidence type="ECO:0000313" key="5">
    <source>
        <dbReference type="EMBL" id="MBC6447995.1"/>
    </source>
</evidence>
<name>A0ABR7L5Q0_9PSEU</name>
<dbReference type="Gene3D" id="3.40.50.2000">
    <property type="entry name" value="Glycogen Phosphorylase B"/>
    <property type="match status" value="2"/>
</dbReference>
<dbReference type="PANTHER" id="PTHR45947:SF13">
    <property type="entry name" value="TRANSFERASE"/>
    <property type="match status" value="1"/>
</dbReference>
<dbReference type="InterPro" id="IPR050194">
    <property type="entry name" value="Glycosyltransferase_grp1"/>
</dbReference>
<dbReference type="Pfam" id="PF00534">
    <property type="entry name" value="Glycos_transf_1"/>
    <property type="match status" value="1"/>
</dbReference>
<dbReference type="InterPro" id="IPR001296">
    <property type="entry name" value="Glyco_trans_1"/>
</dbReference>
<gene>
    <name evidence="5" type="ORF">GPZ80_12530</name>
</gene>
<dbReference type="Proteomes" id="UP000734823">
    <property type="component" value="Unassembled WGS sequence"/>
</dbReference>
<keyword evidence="2" id="KW-0808">Transferase</keyword>
<evidence type="ECO:0000313" key="6">
    <source>
        <dbReference type="Proteomes" id="UP000734823"/>
    </source>
</evidence>
<feature type="domain" description="Glycosyl transferase family 1" evidence="3">
    <location>
        <begin position="211"/>
        <end position="349"/>
    </location>
</feature>
<comment type="caution">
    <text evidence="5">The sequence shown here is derived from an EMBL/GenBank/DDBJ whole genome shotgun (WGS) entry which is preliminary data.</text>
</comment>
<dbReference type="EMBL" id="JABVED010000006">
    <property type="protein sequence ID" value="MBC6447995.1"/>
    <property type="molecule type" value="Genomic_DNA"/>
</dbReference>
<dbReference type="Pfam" id="PF13439">
    <property type="entry name" value="Glyco_transf_4"/>
    <property type="match status" value="1"/>
</dbReference>
<feature type="domain" description="Glycosyltransferase subfamily 4-like N-terminal" evidence="4">
    <location>
        <begin position="14"/>
        <end position="198"/>
    </location>
</feature>
<keyword evidence="1" id="KW-0328">Glycosyltransferase</keyword>
<dbReference type="PANTHER" id="PTHR45947">
    <property type="entry name" value="SULFOQUINOVOSYL TRANSFERASE SQD2"/>
    <property type="match status" value="1"/>
</dbReference>
<dbReference type="InterPro" id="IPR028098">
    <property type="entry name" value="Glyco_trans_4-like_N"/>
</dbReference>
<evidence type="ECO:0000256" key="2">
    <source>
        <dbReference type="ARBA" id="ARBA00022679"/>
    </source>
</evidence>
<reference evidence="5 6" key="1">
    <citation type="submission" date="2020-06" db="EMBL/GenBank/DDBJ databases">
        <title>Actinokineospora xiongansis sp. nov., isolated from soil of Baiyangdian.</title>
        <authorList>
            <person name="Zhang X."/>
        </authorList>
    </citation>
    <scope>NUCLEOTIDE SEQUENCE [LARGE SCALE GENOMIC DNA]</scope>
    <source>
        <strain evidence="5 6">HBU206404</strain>
    </source>
</reference>
<dbReference type="RefSeq" id="WP_187220502.1">
    <property type="nucleotide sequence ID" value="NZ_JABVED010000006.1"/>
</dbReference>
<protein>
    <submittedName>
        <fullName evidence="5">Glycosyltransferase</fullName>
    </submittedName>
</protein>
<proteinExistence type="predicted"/>
<evidence type="ECO:0000256" key="1">
    <source>
        <dbReference type="ARBA" id="ARBA00022676"/>
    </source>
</evidence>
<dbReference type="SUPFAM" id="SSF53756">
    <property type="entry name" value="UDP-Glycosyltransferase/glycogen phosphorylase"/>
    <property type="match status" value="1"/>
</dbReference>
<evidence type="ECO:0000259" key="3">
    <source>
        <dbReference type="Pfam" id="PF00534"/>
    </source>
</evidence>
<accession>A0ABR7L5Q0</accession>
<sequence length="399" mass="42378">MRVLQIHNRYATPGGEDRVADDEAALLAAAGHEVVRVRGDNPGGGAAAVATLAGAVWNPRRFHDIRALVRADRPDVAHVHNTWFGLSPSTVDALHAEGVPVVMTLHNYRLLCANGLLYRDGAPCTDCLGAKPWPAVTHRCYRGSAAQSAVAAATIAASRHRGTWRRVTRFIAPSESIKAIHVDAGFDPARIIVKPHGVPDPGPRPTPPGHSSTVLSVGRLSAEKGLETLLAAWRTAATSLGDQKLVIVGDGPLRQRLEQNAPPRTSFTGWVSPARLSELMLSSRALVFPTRWYETFGRVAVEAMAAGMPVLASDISGPAEIAGRLGPEWLVPPGDEQAWATALGRLTDGPSITAAGAKGRAIFEREYGEAGGLRALLDAYSEATTAARAKTQWTKGSRP</sequence>
<keyword evidence="6" id="KW-1185">Reference proteome</keyword>